<keyword evidence="2" id="KW-1185">Reference proteome</keyword>
<protein>
    <recommendedName>
        <fullName evidence="3">Peptide ABC transporter permease</fullName>
    </recommendedName>
</protein>
<organism evidence="1 2">
    <name type="scientific">gamma proteobacterium HTCC2207</name>
    <dbReference type="NCBI Taxonomy" id="314287"/>
    <lineage>
        <taxon>Bacteria</taxon>
        <taxon>Pseudomonadati</taxon>
        <taxon>Pseudomonadota</taxon>
        <taxon>Gammaproteobacteria</taxon>
        <taxon>Cellvibrionales</taxon>
        <taxon>Porticoccaceae</taxon>
        <taxon>SAR92 clade</taxon>
    </lineage>
</organism>
<proteinExistence type="predicted"/>
<dbReference type="STRING" id="314287.GB2207_09886"/>
<dbReference type="Proteomes" id="UP000005555">
    <property type="component" value="Unassembled WGS sequence"/>
</dbReference>
<accession>Q1YUE6</accession>
<dbReference type="EMBL" id="AAPI01000001">
    <property type="protein sequence ID" value="EAS48112.1"/>
    <property type="molecule type" value="Genomic_DNA"/>
</dbReference>
<name>Q1YUE6_9GAMM</name>
<dbReference type="InterPro" id="IPR010836">
    <property type="entry name" value="SapC"/>
</dbReference>
<sequence>MSKTVLLNNVEHKDLKVDSSHRAEYGDNVNRILAFSTEFGDLQKEYPILFYKDPKTEAFQAHAILGLAKDENLFLGDDGWTGNYVPAVLGRGPFLIGFQDREVDGKAVKEPVIHIDMDSPRVGTDSGQPLFLAYGGDTPYLEKIMQTLQVIHQGADLDKRFFSTLDAMELFEPVNIEISLSSIANVNLPDYYTINKDKLAQLDGESLEKLNRMGVLSLAYFALVSLGNFNKLIELKNQSSAIV</sequence>
<dbReference type="AlphaFoldDB" id="Q1YUE6"/>
<dbReference type="Pfam" id="PF07277">
    <property type="entry name" value="SapC"/>
    <property type="match status" value="1"/>
</dbReference>
<gene>
    <name evidence="1" type="ORF">GB2207_09886</name>
</gene>
<evidence type="ECO:0008006" key="3">
    <source>
        <dbReference type="Google" id="ProtNLM"/>
    </source>
</evidence>
<dbReference type="OrthoDB" id="8888710at2"/>
<evidence type="ECO:0000313" key="2">
    <source>
        <dbReference type="Proteomes" id="UP000005555"/>
    </source>
</evidence>
<dbReference type="HOGENOM" id="CLU_074824_0_0_6"/>
<evidence type="ECO:0000313" key="1">
    <source>
        <dbReference type="EMBL" id="EAS48112.1"/>
    </source>
</evidence>
<reference evidence="1 2" key="1">
    <citation type="submission" date="2006-03" db="EMBL/GenBank/DDBJ databases">
        <authorList>
            <person name="Giovannoni S.J."/>
            <person name="Cho J.-C."/>
            <person name="Ferriera S."/>
            <person name="Johnson J."/>
            <person name="Kravitz S."/>
            <person name="Halpern A."/>
            <person name="Remington K."/>
            <person name="Beeson K."/>
            <person name="Tran B."/>
            <person name="Rogers Y.-H."/>
            <person name="Friedman R."/>
            <person name="Venter J.C."/>
        </authorList>
    </citation>
    <scope>NUCLEOTIDE SEQUENCE [LARGE SCALE GENOMIC DNA]</scope>
    <source>
        <strain evidence="1 2">HTCC2207</strain>
    </source>
</reference>
<comment type="caution">
    <text evidence="1">The sequence shown here is derived from an EMBL/GenBank/DDBJ whole genome shotgun (WGS) entry which is preliminary data.</text>
</comment>
<dbReference type="eggNOG" id="COG1262">
    <property type="taxonomic scope" value="Bacteria"/>
</dbReference>